<protein>
    <submittedName>
        <fullName evidence="1">Uncharacterized protein</fullName>
    </submittedName>
</protein>
<dbReference type="RefSeq" id="WP_129725134.1">
    <property type="nucleotide sequence ID" value="NZ_LR215036.1"/>
</dbReference>
<dbReference type="EMBL" id="LR215036">
    <property type="protein sequence ID" value="VEU74290.1"/>
    <property type="molecule type" value="Genomic_DNA"/>
</dbReference>
<reference evidence="1 2" key="1">
    <citation type="submission" date="2019-01" db="EMBL/GenBank/DDBJ databases">
        <authorList>
            <consortium name="Pathogen Informatics"/>
        </authorList>
    </citation>
    <scope>NUCLEOTIDE SEQUENCE [LARGE SCALE GENOMIC DNA]</scope>
    <source>
        <strain evidence="1 2">NCTC10181</strain>
    </source>
</reference>
<proteinExistence type="predicted"/>
<sequence length="195" mass="23716">MLRLNDQGLNNLKSLEKQGFNIDEFIKNMDEIEKEKNNKKYWQKMNKFINMEFDNEKILLTSFEILNYDSSYSELKFLHKVNTGNFEKSNDKDLDKYIRKNKIMKGSVFKKIVDLDYKTQGSETKYKNIREEILKCNDNEYYKVNKDLTKFSKEKFTQYKQDWLNQEWYQLHMDFYEPTEEEIKHHKAKNPVPGI</sequence>
<dbReference type="Proteomes" id="UP000290985">
    <property type="component" value="Chromosome"/>
</dbReference>
<evidence type="ECO:0000313" key="2">
    <source>
        <dbReference type="Proteomes" id="UP000290985"/>
    </source>
</evidence>
<dbReference type="KEGG" id="mcit:NCTC10181_00125"/>
<gene>
    <name evidence="1" type="ORF">NCTC10181_00125</name>
</gene>
<name>A0A449B113_9BACT</name>
<organism evidence="1 2">
    <name type="scientific">Mycoplasmopsis citelli</name>
    <dbReference type="NCBI Taxonomy" id="171281"/>
    <lineage>
        <taxon>Bacteria</taxon>
        <taxon>Bacillati</taxon>
        <taxon>Mycoplasmatota</taxon>
        <taxon>Mycoplasmoidales</taxon>
        <taxon>Metamycoplasmataceae</taxon>
        <taxon>Mycoplasmopsis</taxon>
    </lineage>
</organism>
<keyword evidence="2" id="KW-1185">Reference proteome</keyword>
<dbReference type="AlphaFoldDB" id="A0A449B113"/>
<accession>A0A449B113</accession>
<evidence type="ECO:0000313" key="1">
    <source>
        <dbReference type="EMBL" id="VEU74290.1"/>
    </source>
</evidence>